<dbReference type="PROSITE" id="PS51387">
    <property type="entry name" value="FAD_PCMH"/>
    <property type="match status" value="1"/>
</dbReference>
<dbReference type="OrthoDB" id="9770306at2"/>
<evidence type="ECO:0000256" key="4">
    <source>
        <dbReference type="ARBA" id="ARBA00022827"/>
    </source>
</evidence>
<dbReference type="InterPro" id="IPR016167">
    <property type="entry name" value="FAD-bd_PCMH_sub1"/>
</dbReference>
<dbReference type="GO" id="GO:0071949">
    <property type="term" value="F:FAD binding"/>
    <property type="evidence" value="ECO:0007669"/>
    <property type="project" value="InterPro"/>
</dbReference>
<comment type="cofactor">
    <cofactor evidence="1">
        <name>FAD</name>
        <dbReference type="ChEBI" id="CHEBI:57692"/>
    </cofactor>
</comment>
<dbReference type="Gene3D" id="3.30.70.2190">
    <property type="match status" value="1"/>
</dbReference>
<dbReference type="Pfam" id="PF01565">
    <property type="entry name" value="FAD_binding_4"/>
    <property type="match status" value="1"/>
</dbReference>
<dbReference type="GO" id="GO:0022904">
    <property type="term" value="P:respiratory electron transport chain"/>
    <property type="evidence" value="ECO:0007669"/>
    <property type="project" value="TreeGrafter"/>
</dbReference>
<dbReference type="PANTHER" id="PTHR43716">
    <property type="entry name" value="D-2-HYDROXYGLUTARATE DEHYDROGENASE, MITOCHONDRIAL"/>
    <property type="match status" value="1"/>
</dbReference>
<evidence type="ECO:0000256" key="3">
    <source>
        <dbReference type="ARBA" id="ARBA00022630"/>
    </source>
</evidence>
<evidence type="ECO:0000259" key="6">
    <source>
        <dbReference type="PROSITE" id="PS51387"/>
    </source>
</evidence>
<comment type="similarity">
    <text evidence="2">Belongs to the FAD-binding oxidoreductase/transferase type 4 family.</text>
</comment>
<dbReference type="Gene3D" id="3.30.43.10">
    <property type="entry name" value="Uridine Diphospho-n-acetylenolpyruvylglucosamine Reductase, domain 2"/>
    <property type="match status" value="1"/>
</dbReference>
<evidence type="ECO:0000256" key="5">
    <source>
        <dbReference type="ARBA" id="ARBA00023002"/>
    </source>
</evidence>
<dbReference type="InterPro" id="IPR051264">
    <property type="entry name" value="FAD-oxidored/transferase_4"/>
</dbReference>
<dbReference type="PANTHER" id="PTHR43716:SF1">
    <property type="entry name" value="D-2-HYDROXYGLUTARATE DEHYDROGENASE, MITOCHONDRIAL"/>
    <property type="match status" value="1"/>
</dbReference>
<dbReference type="SUPFAM" id="SSF55103">
    <property type="entry name" value="FAD-linked oxidases, C-terminal domain"/>
    <property type="match status" value="1"/>
</dbReference>
<dbReference type="SUPFAM" id="SSF56176">
    <property type="entry name" value="FAD-binding/transporter-associated domain-like"/>
    <property type="match status" value="1"/>
</dbReference>
<evidence type="ECO:0000256" key="2">
    <source>
        <dbReference type="ARBA" id="ARBA00008000"/>
    </source>
</evidence>
<feature type="domain" description="FAD-binding PCMH-type" evidence="6">
    <location>
        <begin position="37"/>
        <end position="216"/>
    </location>
</feature>
<dbReference type="InterPro" id="IPR016166">
    <property type="entry name" value="FAD-bd_PCMH"/>
</dbReference>
<reference evidence="7 8" key="1">
    <citation type="submission" date="2018-11" db="EMBL/GenBank/DDBJ databases">
        <authorList>
            <person name="Da X."/>
        </authorList>
    </citation>
    <scope>NUCLEOTIDE SEQUENCE [LARGE SCALE GENOMIC DNA]</scope>
    <source>
        <strain evidence="7 8">S14-144</strain>
    </source>
</reference>
<dbReference type="RefSeq" id="WP_124800156.1">
    <property type="nucleotide sequence ID" value="NZ_CP034170.1"/>
</dbReference>
<dbReference type="InterPro" id="IPR016169">
    <property type="entry name" value="FAD-bd_PCMH_sub2"/>
</dbReference>
<dbReference type="KEGG" id="nak:EH165_15000"/>
<keyword evidence="8" id="KW-1185">Reference proteome</keyword>
<organism evidence="7 8">
    <name type="scientific">Nakamurella antarctica</name>
    <dbReference type="NCBI Taxonomy" id="1902245"/>
    <lineage>
        <taxon>Bacteria</taxon>
        <taxon>Bacillati</taxon>
        <taxon>Actinomycetota</taxon>
        <taxon>Actinomycetes</taxon>
        <taxon>Nakamurellales</taxon>
        <taxon>Nakamurellaceae</taxon>
        <taxon>Nakamurella</taxon>
    </lineage>
</organism>
<sequence>MTSPAIIADLTAIVGADHVLTDQDVTAAYVTDWTGRFSAASGTVVRPSCTAEVAAVVGLCASTGTAVVPQGGNTGLVGGGVPHRGEVVLSLRRLAAPPEVDVDSSQVLAQAGVTIAALRTAANAHGMTYGVDLASRDSATVGGTIGTNAGGLRVLRHGDTRRQVIGVEAVLGDGTIISHLDGLTRDNTGYHLPSLLTGSEGTLAIVTAARLRLVPAFRQTAVALLAMTDVEAAVKAAGTFRRELAGVSAVELVLPAGMELVTAALGLRPAFSGSGDEHGAYLLVECDGSEPLAELMRVVETVAGVQDAAAADDAAGRAALWAYRERQAEAIATVGSPIKLDVTLPMHSMPQFLRESPAAVSAISPDARVWTFGHIADGNAHVNVTGGLGHAHAVEDAVLQLVARLGGSIASEHGVGVAKKDWLRLNRSPAELALFRAIKAAFDPAGILNPNAVLPH</sequence>
<dbReference type="Pfam" id="PF02913">
    <property type="entry name" value="FAD-oxidase_C"/>
    <property type="match status" value="1"/>
</dbReference>
<dbReference type="Gene3D" id="3.30.70.2740">
    <property type="match status" value="1"/>
</dbReference>
<evidence type="ECO:0000313" key="8">
    <source>
        <dbReference type="Proteomes" id="UP000268084"/>
    </source>
</evidence>
<dbReference type="GO" id="GO:0016491">
    <property type="term" value="F:oxidoreductase activity"/>
    <property type="evidence" value="ECO:0007669"/>
    <property type="project" value="UniProtKB-KW"/>
</dbReference>
<accession>A0A3G8ZPI5</accession>
<evidence type="ECO:0000256" key="1">
    <source>
        <dbReference type="ARBA" id="ARBA00001974"/>
    </source>
</evidence>
<dbReference type="InterPro" id="IPR006094">
    <property type="entry name" value="Oxid_FAD_bind_N"/>
</dbReference>
<keyword evidence="3" id="KW-0285">Flavoprotein</keyword>
<evidence type="ECO:0000313" key="7">
    <source>
        <dbReference type="EMBL" id="AZI59252.1"/>
    </source>
</evidence>
<dbReference type="InterPro" id="IPR016164">
    <property type="entry name" value="FAD-linked_Oxase-like_C"/>
</dbReference>
<name>A0A3G8ZPI5_9ACTN</name>
<dbReference type="Gene3D" id="3.30.465.10">
    <property type="match status" value="1"/>
</dbReference>
<keyword evidence="4" id="KW-0274">FAD</keyword>
<dbReference type="Proteomes" id="UP000268084">
    <property type="component" value="Chromosome"/>
</dbReference>
<protein>
    <submittedName>
        <fullName evidence="7">FAD-binding oxidoreductase</fullName>
    </submittedName>
</protein>
<dbReference type="AlphaFoldDB" id="A0A3G8ZPI5"/>
<dbReference type="FunFam" id="1.10.45.10:FF:000001">
    <property type="entry name" value="D-lactate dehydrogenase mitochondrial"/>
    <property type="match status" value="1"/>
</dbReference>
<reference evidence="7 8" key="2">
    <citation type="submission" date="2018-12" db="EMBL/GenBank/DDBJ databases">
        <title>Nakamurella antarcticus sp. nov., isolated from Antarctica South Shetland Islands soil.</title>
        <authorList>
            <person name="Peng F."/>
        </authorList>
    </citation>
    <scope>NUCLEOTIDE SEQUENCE [LARGE SCALE GENOMIC DNA]</scope>
    <source>
        <strain evidence="7 8">S14-144</strain>
    </source>
</reference>
<dbReference type="InterPro" id="IPR016171">
    <property type="entry name" value="Vanillyl_alc_oxidase_C-sub2"/>
</dbReference>
<dbReference type="InterPro" id="IPR004113">
    <property type="entry name" value="FAD-bd_oxidored_4_C"/>
</dbReference>
<dbReference type="EMBL" id="CP034170">
    <property type="protein sequence ID" value="AZI59252.1"/>
    <property type="molecule type" value="Genomic_DNA"/>
</dbReference>
<proteinExistence type="inferred from homology"/>
<keyword evidence="5" id="KW-0560">Oxidoreductase</keyword>
<dbReference type="InterPro" id="IPR036318">
    <property type="entry name" value="FAD-bd_PCMH-like_sf"/>
</dbReference>
<gene>
    <name evidence="7" type="ORF">EH165_15000</name>
</gene>
<dbReference type="Gene3D" id="1.10.45.10">
    <property type="entry name" value="Vanillyl-alcohol Oxidase, Chain A, domain 4"/>
    <property type="match status" value="1"/>
</dbReference>